<dbReference type="Gene3D" id="3.20.20.70">
    <property type="entry name" value="Aldolase class I"/>
    <property type="match status" value="1"/>
</dbReference>
<dbReference type="HOGENOM" id="CLU_1364481_0_0_9"/>
<dbReference type="GO" id="GO:0051536">
    <property type="term" value="F:iron-sulfur cluster binding"/>
    <property type="evidence" value="ECO:0007669"/>
    <property type="project" value="UniProtKB-KW"/>
</dbReference>
<evidence type="ECO:0000256" key="4">
    <source>
        <dbReference type="ARBA" id="ARBA00023014"/>
    </source>
</evidence>
<evidence type="ECO:0000256" key="1">
    <source>
        <dbReference type="ARBA" id="ARBA00022691"/>
    </source>
</evidence>
<dbReference type="KEGG" id="eha:Ethha_2596"/>
<keyword evidence="7" id="KW-1185">Reference proteome</keyword>
<dbReference type="GO" id="GO:0046872">
    <property type="term" value="F:metal ion binding"/>
    <property type="evidence" value="ECO:0007669"/>
    <property type="project" value="UniProtKB-KW"/>
</dbReference>
<proteinExistence type="predicted"/>
<dbReference type="SFLD" id="SFLDS00029">
    <property type="entry name" value="Radical_SAM"/>
    <property type="match status" value="1"/>
</dbReference>
<dbReference type="InterPro" id="IPR007197">
    <property type="entry name" value="rSAM"/>
</dbReference>
<dbReference type="CDD" id="cd01335">
    <property type="entry name" value="Radical_SAM"/>
    <property type="match status" value="1"/>
</dbReference>
<keyword evidence="2" id="KW-0479">Metal-binding</keyword>
<dbReference type="InterPro" id="IPR023822">
    <property type="entry name" value="rSAM_TatD-assoc_bac"/>
</dbReference>
<sequence>MTITYPVHDGLYVNVTNRCPDHCTFCIRNEGDGAYGSGSLWLEREPSVEEIVDAIFANDLSKYKELVFCGYGEPLERLDAVKDVIRRAKEKAPGLPVRINTNGLADLIHGRATAKELAGLADAVSISLNAPDAATYQHYCRSDFGRAAYDAVLAYARDCMRYIPSVTMTVLDLLTPAQIEESRAIAASIGAKFRVRAYEA</sequence>
<dbReference type="NCBIfam" id="TIGR04100">
    <property type="entry name" value="rSAM_pair_X"/>
    <property type="match status" value="1"/>
</dbReference>
<dbReference type="eggNOG" id="COG0535">
    <property type="taxonomic scope" value="Bacteria"/>
</dbReference>
<dbReference type="AlphaFoldDB" id="E6U719"/>
<organism evidence="6 7">
    <name type="scientific">Ethanoligenens harbinense (strain DSM 18485 / JCM 12961 / CGMCC 1.5033 / YUAN-3)</name>
    <dbReference type="NCBI Taxonomy" id="663278"/>
    <lineage>
        <taxon>Bacteria</taxon>
        <taxon>Bacillati</taxon>
        <taxon>Bacillota</taxon>
        <taxon>Clostridia</taxon>
        <taxon>Eubacteriales</taxon>
        <taxon>Oscillospiraceae</taxon>
        <taxon>Ethanoligenens</taxon>
    </lineage>
</organism>
<dbReference type="InterPro" id="IPR050377">
    <property type="entry name" value="Radical_SAM_PqqE_MftC-like"/>
</dbReference>
<dbReference type="STRING" id="663278.Ethha_2596"/>
<accession>E6U719</accession>
<dbReference type="EMBL" id="CP002400">
    <property type="protein sequence ID" value="ADU28089.1"/>
    <property type="molecule type" value="Genomic_DNA"/>
</dbReference>
<protein>
    <submittedName>
        <fullName evidence="6">Radical SAM domain protein</fullName>
    </submittedName>
</protein>
<dbReference type="PANTHER" id="PTHR11228:SF7">
    <property type="entry name" value="PQQA PEPTIDE CYCLASE"/>
    <property type="match status" value="1"/>
</dbReference>
<dbReference type="NCBIfam" id="TIGR04038">
    <property type="entry name" value="tatD_link_rSAM"/>
    <property type="match status" value="1"/>
</dbReference>
<keyword evidence="1" id="KW-0949">S-adenosyl-L-methionine</keyword>
<dbReference type="PROSITE" id="PS51918">
    <property type="entry name" value="RADICAL_SAM"/>
    <property type="match status" value="1"/>
</dbReference>
<evidence type="ECO:0000256" key="3">
    <source>
        <dbReference type="ARBA" id="ARBA00023004"/>
    </source>
</evidence>
<evidence type="ECO:0000256" key="2">
    <source>
        <dbReference type="ARBA" id="ARBA00022723"/>
    </source>
</evidence>
<dbReference type="SFLD" id="SFLDG01111">
    <property type="entry name" value="Uncharacterised_Radical_SAM_Su"/>
    <property type="match status" value="1"/>
</dbReference>
<evidence type="ECO:0000259" key="5">
    <source>
        <dbReference type="PROSITE" id="PS51918"/>
    </source>
</evidence>
<dbReference type="RefSeq" id="WP_013486432.1">
    <property type="nucleotide sequence ID" value="NC_014828.1"/>
</dbReference>
<dbReference type="Pfam" id="PF04055">
    <property type="entry name" value="Radical_SAM"/>
    <property type="match status" value="1"/>
</dbReference>
<dbReference type="GO" id="GO:0003824">
    <property type="term" value="F:catalytic activity"/>
    <property type="evidence" value="ECO:0007669"/>
    <property type="project" value="InterPro"/>
</dbReference>
<dbReference type="InterPro" id="IPR023821">
    <property type="entry name" value="rSAM_TatD-assoc"/>
</dbReference>
<dbReference type="InterPro" id="IPR058240">
    <property type="entry name" value="rSAM_sf"/>
</dbReference>
<feature type="domain" description="Radical SAM core" evidence="5">
    <location>
        <begin position="5"/>
        <end position="200"/>
    </location>
</feature>
<dbReference type="Proteomes" id="UP000001551">
    <property type="component" value="Chromosome"/>
</dbReference>
<evidence type="ECO:0000313" key="7">
    <source>
        <dbReference type="Proteomes" id="UP000001551"/>
    </source>
</evidence>
<gene>
    <name evidence="6" type="ordered locus">Ethha_2596</name>
</gene>
<keyword evidence="4" id="KW-0411">Iron-sulfur</keyword>
<keyword evidence="3" id="KW-0408">Iron</keyword>
<name>E6U719_ETHHY</name>
<dbReference type="SUPFAM" id="SSF102114">
    <property type="entry name" value="Radical SAM enzymes"/>
    <property type="match status" value="1"/>
</dbReference>
<dbReference type="InterPro" id="IPR013785">
    <property type="entry name" value="Aldolase_TIM"/>
</dbReference>
<evidence type="ECO:0000313" key="6">
    <source>
        <dbReference type="EMBL" id="ADU28089.1"/>
    </source>
</evidence>
<reference evidence="6 7" key="1">
    <citation type="submission" date="2010-12" db="EMBL/GenBank/DDBJ databases">
        <title>Complete sequence of Ethanoligenens harbinense YUAN-3.</title>
        <authorList>
            <person name="Lucas S."/>
            <person name="Copeland A."/>
            <person name="Lapidus A."/>
            <person name="Cheng J.-F."/>
            <person name="Bruce D."/>
            <person name="Goodwin L."/>
            <person name="Pitluck S."/>
            <person name="Chertkov O."/>
            <person name="Misra M."/>
            <person name="Detter J.C."/>
            <person name="Han C."/>
            <person name="Tapia R."/>
            <person name="Land M."/>
            <person name="Hauser L."/>
            <person name="Jeffries C."/>
            <person name="Kyrpides N."/>
            <person name="Ivanova N."/>
            <person name="Mikhailova N."/>
            <person name="Wang A."/>
            <person name="Mouttaki H."/>
            <person name="He Z."/>
            <person name="Zhou J."/>
            <person name="Hemme C.L."/>
            <person name="Woyke T."/>
        </authorList>
    </citation>
    <scope>NUCLEOTIDE SEQUENCE [LARGE SCALE GENOMIC DNA]</scope>
    <source>
        <strain evidence="7">DSM 18485 / JCM 12961 / CGMCC 1.5033 / YUAN-3</strain>
    </source>
</reference>
<dbReference type="PANTHER" id="PTHR11228">
    <property type="entry name" value="RADICAL SAM DOMAIN PROTEIN"/>
    <property type="match status" value="1"/>
</dbReference>